<organism evidence="8 9">
    <name type="scientific">Candidatus Pullibacteroides excrementavium</name>
    <dbReference type="NCBI Taxonomy" id="2840905"/>
    <lineage>
        <taxon>Bacteria</taxon>
        <taxon>Pseudomonadati</taxon>
        <taxon>Bacteroidota</taxon>
        <taxon>Bacteroidia</taxon>
        <taxon>Bacteroidales</taxon>
        <taxon>Candidatus Pullibacteroides</taxon>
    </lineage>
</organism>
<keyword evidence="2" id="KW-0238">DNA-binding</keyword>
<comment type="caution">
    <text evidence="8">The sequence shown here is derived from an EMBL/GenBank/DDBJ whole genome shotgun (WGS) entry which is preliminary data.</text>
</comment>
<gene>
    <name evidence="8" type="ORF">IAB08_05050</name>
</gene>
<feature type="region of interest" description="Disordered" evidence="5">
    <location>
        <begin position="237"/>
        <end position="266"/>
    </location>
</feature>
<dbReference type="PROSITE" id="PS50005">
    <property type="entry name" value="TPR"/>
    <property type="match status" value="1"/>
</dbReference>
<evidence type="ECO:0000256" key="1">
    <source>
        <dbReference type="ARBA" id="ARBA00023015"/>
    </source>
</evidence>
<evidence type="ECO:0000313" key="9">
    <source>
        <dbReference type="Proteomes" id="UP000823612"/>
    </source>
</evidence>
<dbReference type="GO" id="GO:0043565">
    <property type="term" value="F:sequence-specific DNA binding"/>
    <property type="evidence" value="ECO:0007669"/>
    <property type="project" value="InterPro"/>
</dbReference>
<proteinExistence type="predicted"/>
<dbReference type="Gene3D" id="1.10.10.60">
    <property type="entry name" value="Homeodomain-like"/>
    <property type="match status" value="2"/>
</dbReference>
<dbReference type="Proteomes" id="UP000823612">
    <property type="component" value="Unassembled WGS sequence"/>
</dbReference>
<evidence type="ECO:0000256" key="5">
    <source>
        <dbReference type="SAM" id="MobiDB-lite"/>
    </source>
</evidence>
<dbReference type="Pfam" id="PF12833">
    <property type="entry name" value="HTH_18"/>
    <property type="match status" value="1"/>
</dbReference>
<dbReference type="InterPro" id="IPR018062">
    <property type="entry name" value="HTH_AraC-typ_CS"/>
</dbReference>
<feature type="transmembrane region" description="Helical" evidence="6">
    <location>
        <begin position="172"/>
        <end position="192"/>
    </location>
</feature>
<reference evidence="8" key="1">
    <citation type="submission" date="2020-10" db="EMBL/GenBank/DDBJ databases">
        <authorList>
            <person name="Gilroy R."/>
        </authorList>
    </citation>
    <scope>NUCLEOTIDE SEQUENCE</scope>
    <source>
        <strain evidence="8">2889</strain>
    </source>
</reference>
<dbReference type="InterPro" id="IPR011990">
    <property type="entry name" value="TPR-like_helical_dom_sf"/>
</dbReference>
<dbReference type="SUPFAM" id="SSF48452">
    <property type="entry name" value="TPR-like"/>
    <property type="match status" value="1"/>
</dbReference>
<feature type="region of interest" description="Disordered" evidence="5">
    <location>
        <begin position="288"/>
        <end position="326"/>
    </location>
</feature>
<dbReference type="EMBL" id="JADIMZ010000076">
    <property type="protein sequence ID" value="MBO8432640.1"/>
    <property type="molecule type" value="Genomic_DNA"/>
</dbReference>
<dbReference type="InterPro" id="IPR019734">
    <property type="entry name" value="TPR_rpt"/>
</dbReference>
<evidence type="ECO:0000259" key="7">
    <source>
        <dbReference type="PROSITE" id="PS01124"/>
    </source>
</evidence>
<dbReference type="PROSITE" id="PS00041">
    <property type="entry name" value="HTH_ARAC_FAMILY_1"/>
    <property type="match status" value="1"/>
</dbReference>
<feature type="compositionally biased region" description="Basic and acidic residues" evidence="5">
    <location>
        <begin position="312"/>
        <end position="326"/>
    </location>
</feature>
<reference evidence="8" key="2">
    <citation type="journal article" date="2021" name="PeerJ">
        <title>Extensive microbial diversity within the chicken gut microbiome revealed by metagenomics and culture.</title>
        <authorList>
            <person name="Gilroy R."/>
            <person name="Ravi A."/>
            <person name="Getino M."/>
            <person name="Pursley I."/>
            <person name="Horton D.L."/>
            <person name="Alikhan N.F."/>
            <person name="Baker D."/>
            <person name="Gharbi K."/>
            <person name="Hall N."/>
            <person name="Watson M."/>
            <person name="Adriaenssens E.M."/>
            <person name="Foster-Nyarko E."/>
            <person name="Jarju S."/>
            <person name="Secka A."/>
            <person name="Antonio M."/>
            <person name="Oren A."/>
            <person name="Chaudhuri R.R."/>
            <person name="La Ragione R."/>
            <person name="Hildebrand F."/>
            <person name="Pallen M.J."/>
        </authorList>
    </citation>
    <scope>NUCLEOTIDE SEQUENCE</scope>
    <source>
        <strain evidence="8">2889</strain>
    </source>
</reference>
<keyword evidence="3" id="KW-0804">Transcription</keyword>
<feature type="repeat" description="TPR" evidence="4">
    <location>
        <begin position="55"/>
        <end position="88"/>
    </location>
</feature>
<evidence type="ECO:0000256" key="2">
    <source>
        <dbReference type="ARBA" id="ARBA00023125"/>
    </source>
</evidence>
<dbReference type="PROSITE" id="PS01124">
    <property type="entry name" value="HTH_ARAC_FAMILY_2"/>
    <property type="match status" value="1"/>
</dbReference>
<evidence type="ECO:0000256" key="3">
    <source>
        <dbReference type="ARBA" id="ARBA00023163"/>
    </source>
</evidence>
<dbReference type="Gene3D" id="1.25.40.10">
    <property type="entry name" value="Tetratricopeptide repeat domain"/>
    <property type="match status" value="1"/>
</dbReference>
<dbReference type="PANTHER" id="PTHR43280">
    <property type="entry name" value="ARAC-FAMILY TRANSCRIPTIONAL REGULATOR"/>
    <property type="match status" value="1"/>
</dbReference>
<keyword evidence="6" id="KW-0472">Membrane</keyword>
<keyword evidence="6" id="KW-1133">Transmembrane helix</keyword>
<dbReference type="SUPFAM" id="SSF46689">
    <property type="entry name" value="Homeodomain-like"/>
    <property type="match status" value="1"/>
</dbReference>
<dbReference type="PANTHER" id="PTHR43280:SF29">
    <property type="entry name" value="ARAC-FAMILY TRANSCRIPTIONAL REGULATOR"/>
    <property type="match status" value="1"/>
</dbReference>
<dbReference type="SMART" id="SM00342">
    <property type="entry name" value="HTH_ARAC"/>
    <property type="match status" value="1"/>
</dbReference>
<sequence>MLRAPYDTIPAVQFSLERAGMFLDMKRGKYRQALIHARNEAAYADCFTDTTAFLASVYQDIALMNARLQRYDSALWYYDKALEANLTERRIPALKRIYRQEAEIYKRLGQHQAYYDKMEAFMELSRYSDSLAQAERHENLDYVILQRAQARKMMQIQYEVLYKDQIIKKQRLLAIGSALLFLLVSALLFLLYQSKRKKERTNRLLYEKTKQLLDLSQAQTERWKALASGLDLPTGDSMPLEDSMSLDANSGHGTLPVSGESGIPDEADSAKEAGAILSGQTASFPSRLQDSLCSADGHSKAPHSETAGLHPETPHSGKVSHSDKIPNIEQDSRLDQTRIRQLIAGILQLLEKEECWLQPDFTIEKAAKQLGTNSSYLSYVVNHHLGKSFSALLNEYRVRRACLLMEDPANATYTMDYLAMQAGFSNRVTLLRQFKRIVGMAPSEYWKMARNPSQSPLREKEEGVS</sequence>
<evidence type="ECO:0000256" key="6">
    <source>
        <dbReference type="SAM" id="Phobius"/>
    </source>
</evidence>
<keyword evidence="4" id="KW-0802">TPR repeat</keyword>
<dbReference type="GO" id="GO:0003700">
    <property type="term" value="F:DNA-binding transcription factor activity"/>
    <property type="evidence" value="ECO:0007669"/>
    <property type="project" value="InterPro"/>
</dbReference>
<dbReference type="AlphaFoldDB" id="A0A9D9DV18"/>
<keyword evidence="1" id="KW-0805">Transcription regulation</keyword>
<dbReference type="InterPro" id="IPR009057">
    <property type="entry name" value="Homeodomain-like_sf"/>
</dbReference>
<name>A0A9D9DV18_9BACT</name>
<feature type="domain" description="HTH araC/xylS-type" evidence="7">
    <location>
        <begin position="340"/>
        <end position="448"/>
    </location>
</feature>
<keyword evidence="6" id="KW-0812">Transmembrane</keyword>
<protein>
    <submittedName>
        <fullName evidence="8">AraC family transcriptional regulator</fullName>
    </submittedName>
</protein>
<accession>A0A9D9DV18</accession>
<evidence type="ECO:0000256" key="4">
    <source>
        <dbReference type="PROSITE-ProRule" id="PRU00339"/>
    </source>
</evidence>
<evidence type="ECO:0000313" key="8">
    <source>
        <dbReference type="EMBL" id="MBO8432640.1"/>
    </source>
</evidence>
<dbReference type="InterPro" id="IPR018060">
    <property type="entry name" value="HTH_AraC"/>
</dbReference>